<dbReference type="PROSITE" id="PS51898">
    <property type="entry name" value="TYR_RECOMBINASE"/>
    <property type="match status" value="1"/>
</dbReference>
<sequence>MGRKSVGLPQGVEIAGSSVRIRFTWKKERRCETLPYPQTPKGFAAAAGLRAQVTQLIKLGMLTDDKYAELFPNSRHTLARITPTFGNFAQTWLDSKQIGFHTRRNYLRVLNKYWMPHWAARRLDEILPSDVRLLMTKLDWCSITDRNAAAQAARAIFAAAVMDGIITENPMRSVERARAPERDIDPFTPAERDAILADLYAHQTGSRLTYASFFKLAFYTGLRTGEQLSLRWADVDLPGRSIRVRATLEKGEVRENTKTKRVRKVLLVDQAVEALEEMKQLTHGGEFVFAPTSGKGGHITNVVSTAYHLKQSMKRLGIRPRRQYDTRHTYATVCLSAGMAPAFIAQQLGNSIQTLLKHYAKWISSSADWAELDKLKTPNRYEIGTATASEANEPAQQ</sequence>
<dbReference type="CDD" id="cd01189">
    <property type="entry name" value="INT_ICEBs1_C_like"/>
    <property type="match status" value="1"/>
</dbReference>
<feature type="domain" description="Tyr recombinase" evidence="6">
    <location>
        <begin position="182"/>
        <end position="374"/>
    </location>
</feature>
<protein>
    <submittedName>
        <fullName evidence="8">Site-specific integrase</fullName>
    </submittedName>
</protein>
<dbReference type="InterPro" id="IPR002104">
    <property type="entry name" value="Integrase_catalytic"/>
</dbReference>
<accession>A0AA41WIX0</accession>
<dbReference type="Gene3D" id="1.10.443.10">
    <property type="entry name" value="Intergrase catalytic core"/>
    <property type="match status" value="1"/>
</dbReference>
<comment type="similarity">
    <text evidence="1">Belongs to the 'phage' integrase family.</text>
</comment>
<keyword evidence="2" id="KW-0229">DNA integration</keyword>
<dbReference type="RefSeq" id="WP_253163882.1">
    <property type="nucleotide sequence ID" value="NZ_JAMYBS010000020.1"/>
</dbReference>
<dbReference type="GO" id="GO:0003677">
    <property type="term" value="F:DNA binding"/>
    <property type="evidence" value="ECO:0007669"/>
    <property type="project" value="UniProtKB-UniRule"/>
</dbReference>
<gene>
    <name evidence="8" type="ORF">NJF43_15320</name>
</gene>
<comment type="caution">
    <text evidence="8">The sequence shown here is derived from an EMBL/GenBank/DDBJ whole genome shotgun (WGS) entry which is preliminary data.</text>
</comment>
<dbReference type="EMBL" id="JAMYBS010000020">
    <property type="protein sequence ID" value="MCO7546127.1"/>
    <property type="molecule type" value="Genomic_DNA"/>
</dbReference>
<dbReference type="InterPro" id="IPR022000">
    <property type="entry name" value="Min27-like_integrase_DNA_bind"/>
</dbReference>
<dbReference type="InterPro" id="IPR044068">
    <property type="entry name" value="CB"/>
</dbReference>
<dbReference type="InterPro" id="IPR050808">
    <property type="entry name" value="Phage_Integrase"/>
</dbReference>
<keyword evidence="3 5" id="KW-0238">DNA-binding</keyword>
<evidence type="ECO:0000259" key="6">
    <source>
        <dbReference type="PROSITE" id="PS51898"/>
    </source>
</evidence>
<evidence type="ECO:0000256" key="4">
    <source>
        <dbReference type="ARBA" id="ARBA00023172"/>
    </source>
</evidence>
<organism evidence="8 9">
    <name type="scientific">Stutzerimonas nitrititolerans</name>
    <dbReference type="NCBI Taxonomy" id="2482751"/>
    <lineage>
        <taxon>Bacteria</taxon>
        <taxon>Pseudomonadati</taxon>
        <taxon>Pseudomonadota</taxon>
        <taxon>Gammaproteobacteria</taxon>
        <taxon>Pseudomonadales</taxon>
        <taxon>Pseudomonadaceae</taxon>
        <taxon>Stutzerimonas</taxon>
    </lineage>
</organism>
<proteinExistence type="inferred from homology"/>
<dbReference type="AlphaFoldDB" id="A0AA41WIX0"/>
<evidence type="ECO:0000256" key="2">
    <source>
        <dbReference type="ARBA" id="ARBA00022908"/>
    </source>
</evidence>
<dbReference type="PANTHER" id="PTHR30629">
    <property type="entry name" value="PROPHAGE INTEGRASE"/>
    <property type="match status" value="1"/>
</dbReference>
<dbReference type="GO" id="GO:0015074">
    <property type="term" value="P:DNA integration"/>
    <property type="evidence" value="ECO:0007669"/>
    <property type="project" value="UniProtKB-KW"/>
</dbReference>
<dbReference type="PANTHER" id="PTHR30629:SF2">
    <property type="entry name" value="PROPHAGE INTEGRASE INTS-RELATED"/>
    <property type="match status" value="1"/>
</dbReference>
<dbReference type="InterPro" id="IPR010998">
    <property type="entry name" value="Integrase_recombinase_N"/>
</dbReference>
<dbReference type="PROSITE" id="PS51900">
    <property type="entry name" value="CB"/>
    <property type="match status" value="1"/>
</dbReference>
<evidence type="ECO:0000256" key="1">
    <source>
        <dbReference type="ARBA" id="ARBA00008857"/>
    </source>
</evidence>
<dbReference type="InterPro" id="IPR011010">
    <property type="entry name" value="DNA_brk_join_enz"/>
</dbReference>
<dbReference type="Pfam" id="PF12167">
    <property type="entry name" value="Arm-DNA-bind_2"/>
    <property type="match status" value="1"/>
</dbReference>
<evidence type="ECO:0000313" key="8">
    <source>
        <dbReference type="EMBL" id="MCO7546127.1"/>
    </source>
</evidence>
<reference evidence="8" key="1">
    <citation type="submission" date="2022-06" db="EMBL/GenBank/DDBJ databases">
        <title>Detection of beta-lactamases in bacteria of animal origin.</title>
        <authorList>
            <person name="Mlynarcik P."/>
            <person name="Zdarska V."/>
            <person name="Chudobova H."/>
            <person name="Prochazkova P."/>
            <person name="Hricova K."/>
            <person name="Mezerova K."/>
            <person name="Bardon J."/>
            <person name="Dolejska M."/>
            <person name="Sukkar I."/>
            <person name="Kolar M."/>
        </authorList>
    </citation>
    <scope>NUCLEOTIDE SEQUENCE</scope>
    <source>
        <strain evidence="8">S 300-3</strain>
    </source>
</reference>
<feature type="domain" description="Core-binding (CB)" evidence="7">
    <location>
        <begin position="83"/>
        <end position="161"/>
    </location>
</feature>
<evidence type="ECO:0000259" key="7">
    <source>
        <dbReference type="PROSITE" id="PS51900"/>
    </source>
</evidence>
<evidence type="ECO:0000313" key="9">
    <source>
        <dbReference type="Proteomes" id="UP001165292"/>
    </source>
</evidence>
<dbReference type="Proteomes" id="UP001165292">
    <property type="component" value="Unassembled WGS sequence"/>
</dbReference>
<dbReference type="SUPFAM" id="SSF56349">
    <property type="entry name" value="DNA breaking-rejoining enzymes"/>
    <property type="match status" value="1"/>
</dbReference>
<dbReference type="GO" id="GO:0006310">
    <property type="term" value="P:DNA recombination"/>
    <property type="evidence" value="ECO:0007669"/>
    <property type="project" value="UniProtKB-KW"/>
</dbReference>
<keyword evidence="4" id="KW-0233">DNA recombination</keyword>
<name>A0AA41WIX0_9GAMM</name>
<dbReference type="Gene3D" id="1.10.150.130">
    <property type="match status" value="1"/>
</dbReference>
<evidence type="ECO:0000256" key="3">
    <source>
        <dbReference type="ARBA" id="ARBA00023125"/>
    </source>
</evidence>
<evidence type="ECO:0000256" key="5">
    <source>
        <dbReference type="PROSITE-ProRule" id="PRU01248"/>
    </source>
</evidence>
<dbReference type="InterPro" id="IPR013762">
    <property type="entry name" value="Integrase-like_cat_sf"/>
</dbReference>
<dbReference type="Pfam" id="PF00589">
    <property type="entry name" value="Phage_integrase"/>
    <property type="match status" value="1"/>
</dbReference>